<keyword evidence="2" id="KW-0132">Cell division</keyword>
<reference evidence="2 3" key="1">
    <citation type="submission" date="2018-11" db="EMBL/GenBank/DDBJ databases">
        <title>Genomic Encyclopedia of Type Strains, Phase IV (KMG-IV): sequencing the most valuable type-strain genomes for metagenomic binning, comparative biology and taxonomic classification.</title>
        <authorList>
            <person name="Goeker M."/>
        </authorList>
    </citation>
    <scope>NUCLEOTIDE SEQUENCE [LARGE SCALE GENOMIC DNA]</scope>
    <source>
        <strain evidence="2 3">DSM 26537</strain>
    </source>
</reference>
<dbReference type="InterPro" id="IPR036192">
    <property type="entry name" value="Cell_div_ZapA-like_sf"/>
</dbReference>
<dbReference type="InterPro" id="IPR053712">
    <property type="entry name" value="Bac_CellDiv_Activator"/>
</dbReference>
<dbReference type="GO" id="GO:0051301">
    <property type="term" value="P:cell division"/>
    <property type="evidence" value="ECO:0007669"/>
    <property type="project" value="UniProtKB-KW"/>
</dbReference>
<evidence type="ECO:0000256" key="1">
    <source>
        <dbReference type="SAM" id="Coils"/>
    </source>
</evidence>
<evidence type="ECO:0000313" key="3">
    <source>
        <dbReference type="Proteomes" id="UP000273083"/>
    </source>
</evidence>
<gene>
    <name evidence="2" type="ORF">EDD66_103364</name>
</gene>
<keyword evidence="1" id="KW-0175">Coiled coil</keyword>
<feature type="coiled-coil region" evidence="1">
    <location>
        <begin position="74"/>
        <end position="136"/>
    </location>
</feature>
<sequence length="139" mass="16567">MNTMTDIEVIINNKRFTLCGYESPEYLQRVASYINGKYLEFKTKESYSRLDDNLKNVLLEINIADDYFKALKKLKEKEEESDRKSTELFNMKHEVISSQTKLDSITQELLELKKEYNEAQKRIVKLETELEESKKHQQF</sequence>
<dbReference type="AlphaFoldDB" id="A0A3N1XS15"/>
<proteinExistence type="predicted"/>
<dbReference type="InterPro" id="IPR007838">
    <property type="entry name" value="Cell_div_ZapA-like"/>
</dbReference>
<dbReference type="SUPFAM" id="SSF102829">
    <property type="entry name" value="Cell division protein ZapA-like"/>
    <property type="match status" value="1"/>
</dbReference>
<dbReference type="OrthoDB" id="1826286at2"/>
<protein>
    <submittedName>
        <fullName evidence="2">Cell division protein ZapA</fullName>
    </submittedName>
</protein>
<keyword evidence="3" id="KW-1185">Reference proteome</keyword>
<dbReference type="EMBL" id="RJVG01000003">
    <property type="protein sequence ID" value="ROR29426.1"/>
    <property type="molecule type" value="Genomic_DNA"/>
</dbReference>
<accession>A0A3N1XS15</accession>
<keyword evidence="2" id="KW-0131">Cell cycle</keyword>
<name>A0A3N1XS15_9FIRM</name>
<organism evidence="2 3">
    <name type="scientific">Mobilisporobacter senegalensis</name>
    <dbReference type="NCBI Taxonomy" id="1329262"/>
    <lineage>
        <taxon>Bacteria</taxon>
        <taxon>Bacillati</taxon>
        <taxon>Bacillota</taxon>
        <taxon>Clostridia</taxon>
        <taxon>Lachnospirales</taxon>
        <taxon>Lachnospiraceae</taxon>
        <taxon>Mobilisporobacter</taxon>
    </lineage>
</organism>
<dbReference type="Pfam" id="PF05164">
    <property type="entry name" value="ZapA"/>
    <property type="match status" value="1"/>
</dbReference>
<evidence type="ECO:0000313" key="2">
    <source>
        <dbReference type="EMBL" id="ROR29426.1"/>
    </source>
</evidence>
<comment type="caution">
    <text evidence="2">The sequence shown here is derived from an EMBL/GenBank/DDBJ whole genome shotgun (WGS) entry which is preliminary data.</text>
</comment>
<dbReference type="Gene3D" id="6.10.250.790">
    <property type="match status" value="1"/>
</dbReference>
<dbReference type="RefSeq" id="WP_123608860.1">
    <property type="nucleotide sequence ID" value="NZ_RJVG01000003.1"/>
</dbReference>
<dbReference type="Proteomes" id="UP000273083">
    <property type="component" value="Unassembled WGS sequence"/>
</dbReference>